<gene>
    <name evidence="2" type="ORF">FSCG_02002</name>
</gene>
<protein>
    <recommendedName>
        <fullName evidence="4">N-terminal cleavage protein</fullName>
    </recommendedName>
</protein>
<sequence>MNNIKKNKAFSTFEIILSILIFSFLMNIAFVKYREFKELRDINEAKTKITEAFYLVSTTSLKQKTKQELQLDLSAKKIIISNKSLKIQEIQLPKDLIYYHTHISNLKKLKLSFTENGNISKSFSIYIFNRAKKVRYKISFYGFDKSRFLKINNYRKKKNSEITYSNIDEYHKNTNEDRETFYVDWRKE</sequence>
<evidence type="ECO:0000256" key="1">
    <source>
        <dbReference type="SAM" id="Phobius"/>
    </source>
</evidence>
<dbReference type="EMBL" id="ACDE02000015">
    <property type="protein sequence ID" value="EEO41289.2"/>
    <property type="molecule type" value="Genomic_DNA"/>
</dbReference>
<dbReference type="AlphaFoldDB" id="A0A0M1VX82"/>
<dbReference type="eggNOG" id="ENOG5032R07">
    <property type="taxonomic scope" value="Bacteria"/>
</dbReference>
<keyword evidence="1" id="KW-0472">Membrane</keyword>
<reference evidence="2 3" key="1">
    <citation type="submission" date="2011-10" db="EMBL/GenBank/DDBJ databases">
        <title>The Genome Sequence of Fusobacterium sp. 4_1_13.</title>
        <authorList>
            <consortium name="The Broad Institute Genome Sequencing Platform"/>
            <person name="Earl A."/>
            <person name="Ward D."/>
            <person name="Feldgarden M."/>
            <person name="Gevers D."/>
            <person name="Strauss J."/>
            <person name="Ambrose C."/>
            <person name="Allen-Vercoe E."/>
            <person name="Young S.K."/>
            <person name="Zeng Q."/>
            <person name="Gargeya S."/>
            <person name="Fitzgerald M."/>
            <person name="Haas B."/>
            <person name="Abouelleil A."/>
            <person name="Alvarado L."/>
            <person name="Arachchi H.M."/>
            <person name="Berlin A."/>
            <person name="Brown A."/>
            <person name="Chapman S.B."/>
            <person name="Chen Z."/>
            <person name="Dunbar C."/>
            <person name="Freedman E."/>
            <person name="Gearin G."/>
            <person name="Goldberg J."/>
            <person name="Griggs A."/>
            <person name="Gujja S."/>
            <person name="Heiman D."/>
            <person name="Howarth C."/>
            <person name="Larson L."/>
            <person name="Lui A."/>
            <person name="MacDonald P.J."/>
            <person name="Montmayeur A."/>
            <person name="Murphy C."/>
            <person name="Neiman D."/>
            <person name="Pearson M."/>
            <person name="Priest M."/>
            <person name="Roberts A."/>
            <person name="Saif S."/>
            <person name="Shea T."/>
            <person name="Shenoy N."/>
            <person name="Sisk P."/>
            <person name="Stolte C."/>
            <person name="Sykes S."/>
            <person name="Wortman J."/>
            <person name="Nusbaum C."/>
            <person name="Birren B."/>
        </authorList>
    </citation>
    <scope>NUCLEOTIDE SEQUENCE [LARGE SCALE GENOMIC DNA]</scope>
    <source>
        <strain evidence="2 3">4_1_13</strain>
    </source>
</reference>
<name>A0A0M1VX82_FUSVC</name>
<keyword evidence="1" id="KW-1133">Transmembrane helix</keyword>
<dbReference type="Proteomes" id="UP000004925">
    <property type="component" value="Unassembled WGS sequence"/>
</dbReference>
<accession>A0A0M1VX82</accession>
<keyword evidence="1" id="KW-0812">Transmembrane</keyword>
<evidence type="ECO:0000313" key="2">
    <source>
        <dbReference type="EMBL" id="EEO41289.2"/>
    </source>
</evidence>
<feature type="transmembrane region" description="Helical" evidence="1">
    <location>
        <begin position="12"/>
        <end position="31"/>
    </location>
</feature>
<proteinExistence type="predicted"/>
<organism evidence="2 3">
    <name type="scientific">Fusobacterium vincentii 4_1_13</name>
    <dbReference type="NCBI Taxonomy" id="469606"/>
    <lineage>
        <taxon>Bacteria</taxon>
        <taxon>Fusobacteriati</taxon>
        <taxon>Fusobacteriota</taxon>
        <taxon>Fusobacteriia</taxon>
        <taxon>Fusobacteriales</taxon>
        <taxon>Fusobacteriaceae</taxon>
        <taxon>Fusobacterium</taxon>
    </lineage>
</organism>
<comment type="caution">
    <text evidence="2">The sequence shown here is derived from an EMBL/GenBank/DDBJ whole genome shotgun (WGS) entry which is preliminary data.</text>
</comment>
<evidence type="ECO:0008006" key="4">
    <source>
        <dbReference type="Google" id="ProtNLM"/>
    </source>
</evidence>
<evidence type="ECO:0000313" key="3">
    <source>
        <dbReference type="Proteomes" id="UP000004925"/>
    </source>
</evidence>